<evidence type="ECO:0000313" key="2">
    <source>
        <dbReference type="Proteomes" id="UP001054837"/>
    </source>
</evidence>
<reference evidence="1 2" key="1">
    <citation type="submission" date="2021-06" db="EMBL/GenBank/DDBJ databases">
        <title>Caerostris darwini draft genome.</title>
        <authorList>
            <person name="Kono N."/>
            <person name="Arakawa K."/>
        </authorList>
    </citation>
    <scope>NUCLEOTIDE SEQUENCE [LARGE SCALE GENOMIC DNA]</scope>
</reference>
<proteinExistence type="predicted"/>
<dbReference type="AlphaFoldDB" id="A0AAV4WGQ9"/>
<accession>A0AAV4WGQ9</accession>
<gene>
    <name evidence="1" type="ORF">CDAR_43551</name>
</gene>
<organism evidence="1 2">
    <name type="scientific">Caerostris darwini</name>
    <dbReference type="NCBI Taxonomy" id="1538125"/>
    <lineage>
        <taxon>Eukaryota</taxon>
        <taxon>Metazoa</taxon>
        <taxon>Ecdysozoa</taxon>
        <taxon>Arthropoda</taxon>
        <taxon>Chelicerata</taxon>
        <taxon>Arachnida</taxon>
        <taxon>Araneae</taxon>
        <taxon>Araneomorphae</taxon>
        <taxon>Entelegynae</taxon>
        <taxon>Araneoidea</taxon>
        <taxon>Araneidae</taxon>
        <taxon>Caerostris</taxon>
    </lineage>
</organism>
<comment type="caution">
    <text evidence="1">The sequence shown here is derived from an EMBL/GenBank/DDBJ whole genome shotgun (WGS) entry which is preliminary data.</text>
</comment>
<evidence type="ECO:0000313" key="1">
    <source>
        <dbReference type="EMBL" id="GIY81937.1"/>
    </source>
</evidence>
<dbReference type="EMBL" id="BPLQ01014670">
    <property type="protein sequence ID" value="GIY81937.1"/>
    <property type="molecule type" value="Genomic_DNA"/>
</dbReference>
<dbReference type="Proteomes" id="UP001054837">
    <property type="component" value="Unassembled WGS sequence"/>
</dbReference>
<name>A0AAV4WGQ9_9ARAC</name>
<sequence length="102" mass="11710">MPDWDWFSPSDVSLSFVQPFHSKREEPSNFPLERNISREINKSAGHLWPKIYNSAAGGPKFAIRVSKSIFIEFTLDLGSRFRKKVDCGQSSLPRRLQFPSPL</sequence>
<protein>
    <submittedName>
        <fullName evidence="1">Uncharacterized protein</fullName>
    </submittedName>
</protein>
<keyword evidence="2" id="KW-1185">Reference proteome</keyword>